<keyword evidence="3" id="KW-0804">Transcription</keyword>
<evidence type="ECO:0000313" key="7">
    <source>
        <dbReference type="EMBL" id="MBB5067533.1"/>
    </source>
</evidence>
<evidence type="ECO:0000256" key="2">
    <source>
        <dbReference type="ARBA" id="ARBA00023125"/>
    </source>
</evidence>
<dbReference type="GO" id="GO:0000976">
    <property type="term" value="F:transcription cis-regulatory region binding"/>
    <property type="evidence" value="ECO:0007669"/>
    <property type="project" value="TreeGrafter"/>
</dbReference>
<evidence type="ECO:0000256" key="1">
    <source>
        <dbReference type="ARBA" id="ARBA00023015"/>
    </source>
</evidence>
<feature type="domain" description="HTH tetR-type" evidence="6">
    <location>
        <begin position="19"/>
        <end position="78"/>
    </location>
</feature>
<gene>
    <name evidence="7" type="ORF">BJ969_000621</name>
</gene>
<dbReference type="PRINTS" id="PR00455">
    <property type="entry name" value="HTHTETR"/>
</dbReference>
<dbReference type="InterPro" id="IPR049445">
    <property type="entry name" value="TetR_SbtR-like_C"/>
</dbReference>
<proteinExistence type="predicted"/>
<comment type="caution">
    <text evidence="7">The sequence shown here is derived from an EMBL/GenBank/DDBJ whole genome shotgun (WGS) entry which is preliminary data.</text>
</comment>
<dbReference type="Proteomes" id="UP000580474">
    <property type="component" value="Unassembled WGS sequence"/>
</dbReference>
<dbReference type="Pfam" id="PF21597">
    <property type="entry name" value="TetR_C_43"/>
    <property type="match status" value="1"/>
</dbReference>
<dbReference type="Gene3D" id="1.10.357.10">
    <property type="entry name" value="Tetracycline Repressor, domain 2"/>
    <property type="match status" value="1"/>
</dbReference>
<feature type="region of interest" description="Disordered" evidence="5">
    <location>
        <begin position="206"/>
        <end position="226"/>
    </location>
</feature>
<dbReference type="InterPro" id="IPR050109">
    <property type="entry name" value="HTH-type_TetR-like_transc_reg"/>
</dbReference>
<reference evidence="7 8" key="1">
    <citation type="submission" date="2020-08" db="EMBL/GenBank/DDBJ databases">
        <title>Sequencing the genomes of 1000 actinobacteria strains.</title>
        <authorList>
            <person name="Klenk H.-P."/>
        </authorList>
    </citation>
    <scope>NUCLEOTIDE SEQUENCE [LARGE SCALE GENOMIC DNA]</scope>
    <source>
        <strain evidence="7 8">DSM 45582</strain>
    </source>
</reference>
<evidence type="ECO:0000256" key="3">
    <source>
        <dbReference type="ARBA" id="ARBA00023163"/>
    </source>
</evidence>
<protein>
    <submittedName>
        <fullName evidence="7">AcrR family transcriptional regulator</fullName>
    </submittedName>
</protein>
<evidence type="ECO:0000256" key="4">
    <source>
        <dbReference type="PROSITE-ProRule" id="PRU00335"/>
    </source>
</evidence>
<sequence length="226" mass="24413">MNSDISAPEGELPLRADARRNRDQIINAAKAIFAAEGPDAPMEEIARRAGVGVGTLYRRFPDREALIRAVARDNFTNALTHAQAAATEETTGWNALVRLLKSSDELQLSVRLGMTSPRAWDVVKGDQVTQGLRDSLLEILEGVVGTAQAEGSLRTDVGAGDIAAMYSMLLRRPTDPAQQRIAERALHIMLDGLRPHRHATELPGRPLQVSEVHPLSTAPAHPAPGT</sequence>
<dbReference type="InterPro" id="IPR036271">
    <property type="entry name" value="Tet_transcr_reg_TetR-rel_C_sf"/>
</dbReference>
<dbReference type="EMBL" id="JACHIV010000001">
    <property type="protein sequence ID" value="MBB5067533.1"/>
    <property type="molecule type" value="Genomic_DNA"/>
</dbReference>
<dbReference type="PROSITE" id="PS50977">
    <property type="entry name" value="HTH_TETR_2"/>
    <property type="match status" value="1"/>
</dbReference>
<evidence type="ECO:0000313" key="8">
    <source>
        <dbReference type="Proteomes" id="UP000580474"/>
    </source>
</evidence>
<dbReference type="PANTHER" id="PTHR30055">
    <property type="entry name" value="HTH-TYPE TRANSCRIPTIONAL REGULATOR RUTR"/>
    <property type="match status" value="1"/>
</dbReference>
<accession>A0A840NB07</accession>
<dbReference type="RefSeq" id="WP_343071195.1">
    <property type="nucleotide sequence ID" value="NZ_JACHIV010000001.1"/>
</dbReference>
<organism evidence="7 8">
    <name type="scientific">Saccharopolyspora gloriosae</name>
    <dbReference type="NCBI Taxonomy" id="455344"/>
    <lineage>
        <taxon>Bacteria</taxon>
        <taxon>Bacillati</taxon>
        <taxon>Actinomycetota</taxon>
        <taxon>Actinomycetes</taxon>
        <taxon>Pseudonocardiales</taxon>
        <taxon>Pseudonocardiaceae</taxon>
        <taxon>Saccharopolyspora</taxon>
    </lineage>
</organism>
<dbReference type="InterPro" id="IPR001647">
    <property type="entry name" value="HTH_TetR"/>
</dbReference>
<keyword evidence="8" id="KW-1185">Reference proteome</keyword>
<dbReference type="SUPFAM" id="SSF46689">
    <property type="entry name" value="Homeodomain-like"/>
    <property type="match status" value="1"/>
</dbReference>
<keyword evidence="1" id="KW-0805">Transcription regulation</keyword>
<evidence type="ECO:0000256" key="5">
    <source>
        <dbReference type="SAM" id="MobiDB-lite"/>
    </source>
</evidence>
<evidence type="ECO:0000259" key="6">
    <source>
        <dbReference type="PROSITE" id="PS50977"/>
    </source>
</evidence>
<dbReference type="InterPro" id="IPR009057">
    <property type="entry name" value="Homeodomain-like_sf"/>
</dbReference>
<keyword evidence="2 4" id="KW-0238">DNA-binding</keyword>
<feature type="DNA-binding region" description="H-T-H motif" evidence="4">
    <location>
        <begin position="41"/>
        <end position="60"/>
    </location>
</feature>
<dbReference type="AlphaFoldDB" id="A0A840NB07"/>
<dbReference type="Pfam" id="PF00440">
    <property type="entry name" value="TetR_N"/>
    <property type="match status" value="1"/>
</dbReference>
<dbReference type="SUPFAM" id="SSF48498">
    <property type="entry name" value="Tetracyclin repressor-like, C-terminal domain"/>
    <property type="match status" value="1"/>
</dbReference>
<name>A0A840NB07_9PSEU</name>
<dbReference type="GO" id="GO:0003700">
    <property type="term" value="F:DNA-binding transcription factor activity"/>
    <property type="evidence" value="ECO:0007669"/>
    <property type="project" value="TreeGrafter"/>
</dbReference>
<dbReference type="PANTHER" id="PTHR30055:SF234">
    <property type="entry name" value="HTH-TYPE TRANSCRIPTIONAL REGULATOR BETI"/>
    <property type="match status" value="1"/>
</dbReference>